<evidence type="ECO:0000256" key="1">
    <source>
        <dbReference type="SAM" id="Phobius"/>
    </source>
</evidence>
<accession>A3E3W2</accession>
<reference evidence="2" key="1">
    <citation type="journal article" date="2007" name="Proc. Natl. Acad. Sci. U.S.A.">
        <title>Spliced leader RNA trans-splicing in dinoflagellates.</title>
        <authorList>
            <person name="Zhang H."/>
            <person name="Hou Y."/>
            <person name="Miranda L."/>
            <person name="Campbell D.A."/>
            <person name="Sturm N.R."/>
            <person name="Gaasterland T."/>
            <person name="Lin S."/>
        </authorList>
    </citation>
    <scope>NUCLEOTIDE SEQUENCE</scope>
</reference>
<evidence type="ECO:0000313" key="2">
    <source>
        <dbReference type="EMBL" id="ABI14379.1"/>
    </source>
</evidence>
<feature type="transmembrane region" description="Helical" evidence="1">
    <location>
        <begin position="64"/>
        <end position="82"/>
    </location>
</feature>
<keyword evidence="1" id="KW-0812">Transmembrane</keyword>
<name>A3E3W2_PFIPI</name>
<dbReference type="EMBL" id="DQ864966">
    <property type="protein sequence ID" value="ABI14379.1"/>
    <property type="molecule type" value="mRNA"/>
</dbReference>
<organism evidence="2">
    <name type="scientific">Pfiesteria piscicida</name>
    <name type="common">Phantom dinoflagellate</name>
    <dbReference type="NCBI Taxonomy" id="71001"/>
    <lineage>
        <taxon>Eukaryota</taxon>
        <taxon>Sar</taxon>
        <taxon>Alveolata</taxon>
        <taxon>Dinophyceae</taxon>
        <taxon>Peridiniales</taxon>
        <taxon>Pfiesteriaceae</taxon>
        <taxon>Pfiesteria</taxon>
    </lineage>
</organism>
<protein>
    <submittedName>
        <fullName evidence="2">Uncharacterized protein</fullName>
    </submittedName>
</protein>
<proteinExistence type="evidence at transcript level"/>
<keyword evidence="1" id="KW-0472">Membrane</keyword>
<feature type="transmembrane region" description="Helical" evidence="1">
    <location>
        <begin position="21"/>
        <end position="44"/>
    </location>
</feature>
<keyword evidence="1" id="KW-1133">Transmembrane helix</keyword>
<dbReference type="AlphaFoldDB" id="A3E3W2"/>
<sequence>MTAAAPAAAVEELSNTPAASGLNYGIIVCIQLIGCAICLLLAAAEYAASLPGADVAALAWAKDRGWWIVPAPFFPAALYFGMQWSAQRPAAASSSTGVCEKAAKKDQ</sequence>